<reference evidence="1 2" key="2">
    <citation type="submission" date="2019-04" db="EMBL/GenBank/DDBJ databases">
        <title>The genome sequence of big-headed turtle.</title>
        <authorList>
            <person name="Gong S."/>
        </authorList>
    </citation>
    <scope>NUCLEOTIDE SEQUENCE [LARGE SCALE GENOMIC DNA]</scope>
    <source>
        <strain evidence="1">DO16091913</strain>
        <tissue evidence="1">Muscle</tissue>
    </source>
</reference>
<gene>
    <name evidence="1" type="ORF">DR999_PMT20615</name>
</gene>
<proteinExistence type="predicted"/>
<evidence type="ECO:0000313" key="2">
    <source>
        <dbReference type="Proteomes" id="UP000297703"/>
    </source>
</evidence>
<name>A0A4D9DRU4_9SAUR</name>
<dbReference type="AlphaFoldDB" id="A0A4D9DRU4"/>
<dbReference type="GO" id="GO:0016746">
    <property type="term" value="F:acyltransferase activity"/>
    <property type="evidence" value="ECO:0007669"/>
    <property type="project" value="UniProtKB-KW"/>
</dbReference>
<evidence type="ECO:0000313" key="1">
    <source>
        <dbReference type="EMBL" id="TFJ97552.1"/>
    </source>
</evidence>
<organism evidence="1 2">
    <name type="scientific">Platysternon megacephalum</name>
    <name type="common">big-headed turtle</name>
    <dbReference type="NCBI Taxonomy" id="55544"/>
    <lineage>
        <taxon>Eukaryota</taxon>
        <taxon>Metazoa</taxon>
        <taxon>Chordata</taxon>
        <taxon>Craniata</taxon>
        <taxon>Vertebrata</taxon>
        <taxon>Euteleostomi</taxon>
        <taxon>Archelosauria</taxon>
        <taxon>Testudinata</taxon>
        <taxon>Testudines</taxon>
        <taxon>Cryptodira</taxon>
        <taxon>Durocryptodira</taxon>
        <taxon>Testudinoidea</taxon>
        <taxon>Platysternidae</taxon>
        <taxon>Platysternon</taxon>
    </lineage>
</organism>
<keyword evidence="1" id="KW-0012">Acyltransferase</keyword>
<protein>
    <submittedName>
        <fullName evidence="1">Glycine N-acyltransferase-like protein 3</fullName>
    </submittedName>
</protein>
<comment type="caution">
    <text evidence="1">The sequence shown here is derived from an EMBL/GenBank/DDBJ whole genome shotgun (WGS) entry which is preliminary data.</text>
</comment>
<keyword evidence="2" id="KW-1185">Reference proteome</keyword>
<reference evidence="1 2" key="1">
    <citation type="submission" date="2019-04" db="EMBL/GenBank/DDBJ databases">
        <title>Draft genome of the big-headed turtle Platysternon megacephalum.</title>
        <authorList>
            <person name="Gong S."/>
        </authorList>
    </citation>
    <scope>NUCLEOTIDE SEQUENCE [LARGE SCALE GENOMIC DNA]</scope>
    <source>
        <strain evidence="1">DO16091913</strain>
        <tissue evidence="1">Muscle</tissue>
    </source>
</reference>
<dbReference type="EMBL" id="QXTE01000481">
    <property type="protein sequence ID" value="TFJ97552.1"/>
    <property type="molecule type" value="Genomic_DNA"/>
</dbReference>
<sequence length="109" mass="11485">MALHRRTAAFTPEAGPVQWCWVQSYKNGTNPASPLAITLVCCNMGPCLSLPPKHTLTHAAGAVCQPRRCSTSPMLAHESLESRLKVRGGAAPPPGLALYSPASHNGAWG</sequence>
<keyword evidence="1" id="KW-0808">Transferase</keyword>
<accession>A0A4D9DRU4</accession>
<dbReference type="Proteomes" id="UP000297703">
    <property type="component" value="Unassembled WGS sequence"/>
</dbReference>